<dbReference type="Gene3D" id="1.10.10.10">
    <property type="entry name" value="Winged helix-like DNA-binding domain superfamily/Winged helix DNA-binding domain"/>
    <property type="match status" value="1"/>
</dbReference>
<reference evidence="7 8" key="1">
    <citation type="submission" date="2017-05" db="EMBL/GenBank/DDBJ databases">
        <authorList>
            <person name="Song R."/>
            <person name="Chenine A.L."/>
            <person name="Ruprecht R.M."/>
        </authorList>
    </citation>
    <scope>NUCLEOTIDE SEQUENCE [LARGE SCALE GENOMIC DNA]</scope>
    <source>
        <strain evidence="7 8">CECT 8663</strain>
    </source>
</reference>
<evidence type="ECO:0000256" key="1">
    <source>
        <dbReference type="ARBA" id="ARBA00005384"/>
    </source>
</evidence>
<keyword evidence="2" id="KW-0663">Pyridoxal phosphate</keyword>
<dbReference type="InterPro" id="IPR000524">
    <property type="entry name" value="Tscrpt_reg_HTH_GntR"/>
</dbReference>
<dbReference type="SUPFAM" id="SSF53383">
    <property type="entry name" value="PLP-dependent transferases"/>
    <property type="match status" value="1"/>
</dbReference>
<proteinExistence type="inferred from homology"/>
<evidence type="ECO:0000313" key="8">
    <source>
        <dbReference type="Proteomes" id="UP000220836"/>
    </source>
</evidence>
<dbReference type="InterPro" id="IPR004839">
    <property type="entry name" value="Aminotransferase_I/II_large"/>
</dbReference>
<organism evidence="7 8">
    <name type="scientific">Pelagimonas varians</name>
    <dbReference type="NCBI Taxonomy" id="696760"/>
    <lineage>
        <taxon>Bacteria</taxon>
        <taxon>Pseudomonadati</taxon>
        <taxon>Pseudomonadota</taxon>
        <taxon>Alphaproteobacteria</taxon>
        <taxon>Rhodobacterales</taxon>
        <taxon>Roseobacteraceae</taxon>
        <taxon>Pelagimonas</taxon>
    </lineage>
</organism>
<keyword evidence="3" id="KW-0805">Transcription regulation</keyword>
<dbReference type="EMBL" id="FXYH01000001">
    <property type="protein sequence ID" value="SMX32751.1"/>
    <property type="molecule type" value="Genomic_DNA"/>
</dbReference>
<feature type="domain" description="HTH gntR-type" evidence="6">
    <location>
        <begin position="144"/>
        <end position="212"/>
    </location>
</feature>
<dbReference type="PROSITE" id="PS50949">
    <property type="entry name" value="HTH_GNTR"/>
    <property type="match status" value="1"/>
</dbReference>
<evidence type="ECO:0000313" key="7">
    <source>
        <dbReference type="EMBL" id="SMX32751.1"/>
    </source>
</evidence>
<dbReference type="Pfam" id="PF00392">
    <property type="entry name" value="GntR"/>
    <property type="match status" value="1"/>
</dbReference>
<dbReference type="InterPro" id="IPR015424">
    <property type="entry name" value="PyrdxlP-dep_Trfase"/>
</dbReference>
<evidence type="ECO:0000256" key="2">
    <source>
        <dbReference type="ARBA" id="ARBA00022898"/>
    </source>
</evidence>
<dbReference type="PANTHER" id="PTHR46577">
    <property type="entry name" value="HTH-TYPE TRANSCRIPTIONAL REGULATORY PROTEIN GABR"/>
    <property type="match status" value="1"/>
</dbReference>
<gene>
    <name evidence="7" type="primary">yjiR</name>
    <name evidence="7" type="ORF">PEV8663_00100</name>
</gene>
<keyword evidence="8" id="KW-1185">Reference proteome</keyword>
<evidence type="ECO:0000256" key="3">
    <source>
        <dbReference type="ARBA" id="ARBA00023015"/>
    </source>
</evidence>
<comment type="similarity">
    <text evidence="1">In the C-terminal section; belongs to the class-I pyridoxal-phosphate-dependent aminotransferase family.</text>
</comment>
<dbReference type="SMART" id="SM00345">
    <property type="entry name" value="HTH_GNTR"/>
    <property type="match status" value="1"/>
</dbReference>
<dbReference type="InterPro" id="IPR051446">
    <property type="entry name" value="HTH_trans_reg/aminotransferase"/>
</dbReference>
<dbReference type="Pfam" id="PF00155">
    <property type="entry name" value="Aminotran_1_2"/>
    <property type="match status" value="1"/>
</dbReference>
<name>A0A238JQ21_9RHOB</name>
<evidence type="ECO:0000256" key="5">
    <source>
        <dbReference type="ARBA" id="ARBA00023163"/>
    </source>
</evidence>
<dbReference type="GO" id="GO:0003677">
    <property type="term" value="F:DNA binding"/>
    <property type="evidence" value="ECO:0007669"/>
    <property type="project" value="UniProtKB-KW"/>
</dbReference>
<dbReference type="Gene3D" id="3.40.640.10">
    <property type="entry name" value="Type I PLP-dependent aspartate aminotransferase-like (Major domain)"/>
    <property type="match status" value="1"/>
</dbReference>
<keyword evidence="5" id="KW-0804">Transcription</keyword>
<accession>A0A238JQ21</accession>
<dbReference type="CDD" id="cd00609">
    <property type="entry name" value="AAT_like"/>
    <property type="match status" value="1"/>
</dbReference>
<dbReference type="GO" id="GO:0003700">
    <property type="term" value="F:DNA-binding transcription factor activity"/>
    <property type="evidence" value="ECO:0007669"/>
    <property type="project" value="InterPro"/>
</dbReference>
<dbReference type="InterPro" id="IPR036390">
    <property type="entry name" value="WH_DNA-bd_sf"/>
</dbReference>
<dbReference type="InterPro" id="IPR036388">
    <property type="entry name" value="WH-like_DNA-bd_sf"/>
</dbReference>
<sequence>MQQAAPGLMRLGEALVVGAACRQPFPKMMAQFITGCVGTEPDIAQQMRIQMIKRTACALAGGPLCQYNCHLNRNTCKGREVVGGIQIREVGPKGCLYHGQILLNCIDTKLLHAVIVLLQIDLPKVDKNIVMNTIQALYDAQTAKAKYQAVAGAIRQAIADGVLSENEKLPPVRELAWSLQITPGTVARAYTVLTDDGTVFAEVGRGTFVAPLVLDDAPAWNKKKTREYARQDTDIVSLYSPKLPNLGQADLIHDSFATMAKRPDSEFLAYPGRDAALGAQRAALRWLSSMELGAVNERDLVLSHGAQNGVLMIMQAILAGAAPVVLVEELSYPGFRRAAQLLRAIVVPVPMDDHGIVPETLEELTKKHGAQILCTCPSVHNPTVRITSDQRRRDIAAVAKRTGLHVIEDESYRLSVSDAPTYRSLLPDQGWFVTSISKSFSPSLRVGFVVAPKAHRDALRRTGERGFFGLAVPLIHAAEDILSRPETYEMMDAIRLEMRKYIHAGVNALGGYDITWHPDVPYIWLSLPEGWRASAFAQAAEAQGAQLRTAEDYVPRNGFAPHAVRLAVNASVSLNSFENALERIRALLDNPPESLAG</sequence>
<dbReference type="AlphaFoldDB" id="A0A238JQ21"/>
<dbReference type="InterPro" id="IPR015421">
    <property type="entry name" value="PyrdxlP-dep_Trfase_major"/>
</dbReference>
<keyword evidence="4" id="KW-0238">DNA-binding</keyword>
<evidence type="ECO:0000256" key="4">
    <source>
        <dbReference type="ARBA" id="ARBA00023125"/>
    </source>
</evidence>
<dbReference type="PANTHER" id="PTHR46577:SF1">
    <property type="entry name" value="HTH-TYPE TRANSCRIPTIONAL REGULATORY PROTEIN GABR"/>
    <property type="match status" value="1"/>
</dbReference>
<dbReference type="CDD" id="cd07377">
    <property type="entry name" value="WHTH_GntR"/>
    <property type="match status" value="1"/>
</dbReference>
<dbReference type="GO" id="GO:0030170">
    <property type="term" value="F:pyridoxal phosphate binding"/>
    <property type="evidence" value="ECO:0007669"/>
    <property type="project" value="InterPro"/>
</dbReference>
<dbReference type="SUPFAM" id="SSF46785">
    <property type="entry name" value="Winged helix' DNA-binding domain"/>
    <property type="match status" value="1"/>
</dbReference>
<dbReference type="Proteomes" id="UP000220836">
    <property type="component" value="Unassembled WGS sequence"/>
</dbReference>
<evidence type="ECO:0000259" key="6">
    <source>
        <dbReference type="PROSITE" id="PS50949"/>
    </source>
</evidence>
<protein>
    <submittedName>
        <fullName evidence="7">Putative HTH-type transcriptional regulator YjiR</fullName>
    </submittedName>
</protein>